<evidence type="ECO:0000313" key="2">
    <source>
        <dbReference type="Proteomes" id="UP000241890"/>
    </source>
</evidence>
<gene>
    <name evidence="1" type="ORF">FCC1311_035392</name>
</gene>
<comment type="caution">
    <text evidence="1">The sequence shown here is derived from an EMBL/GenBank/DDBJ whole genome shotgun (WGS) entry which is preliminary data.</text>
</comment>
<keyword evidence="2" id="KW-1185">Reference proteome</keyword>
<name>A0A2R5G8E2_9STRA</name>
<dbReference type="EMBL" id="BEYU01000029">
    <property type="protein sequence ID" value="GBG27317.1"/>
    <property type="molecule type" value="Genomic_DNA"/>
</dbReference>
<dbReference type="Proteomes" id="UP000241890">
    <property type="component" value="Unassembled WGS sequence"/>
</dbReference>
<protein>
    <submittedName>
        <fullName evidence="1">Uncharacterized protein</fullName>
    </submittedName>
</protein>
<proteinExistence type="predicted"/>
<sequence length="1073" mass="117347">MRKASDSIPISFEIFALELRHRCRGPGLSGVPKVLLFLDGLGVVDHAETHESLRSHGIRLYNVARALEPASLPVLHMRVMAVRCMEAGHMGKRTTLLCYIRTGLKGHELGSCGEIDQVEGNRVSLAAFRRGFGIVSLAEALGGKRSPEELSKARRCGEMTQEEHDFAASVFVGAFTFTELELAERDPALQRLQFLSEQWCGAMETLGTRVRASFRKQTWIVARKLALLVYERGEHFETGLALFEAMERWFPAVTFDEEARLDDLVVMADMQVATGNRGLASVTLETAQDLRTELASRNLSPEELAASTHVVDWHKVREQGNEDEFSGTEAVDLLRARVCVQAIKEAAVRVKLTLAEVEALRPTHALSEETNASYTSAVTTAHNAFQEFLETLAAFSRSIFATRDVKQDKGRANCDASAKSNALAEEGPIDEVPSTKREKEMEDAAHVRARVWTILKLSCAAFCGCFGYDESTFQGTYLDAESRFAVATSAQKVSMRVGILRALPASAASLTNHVLEDIACASLEAAESAVLLHELWKRLLQQHKDKDEDGAVTTAHFLLSFCEHDEAAAAYANLVMAEAFGRRGAWKEALISCEKAARGREKLAEGACARLASLAFEAQLRASETPGRGIQKSLQRLLQEARCSPAELAHCGSVAASVGALDEVAAVLSSDVCERDVVWAHLVLSIALARVGLVPSALAFDDEYENLLSSPEHDRSDSADASSSSAETSAYTKACRVLGPMLHMFSTTHKVAWATTTTKHHRPTQQVEASLLWIQTVSWRLAHVVLPRLHARRLHEGCLEGSRDDTCASARVRIEGQMYTLCARTSEALLKVSNPPDEERVVLEERLTAAVQRSICSLADVMIDTAVGEIVGEPGLAVKDAAASLCLSEALRADLEWSEERAEKQSTVALIAQYLLSPSDPQFVLQSASKMMQFALYGLGAGDAEGARQILQQALQVELAGVHPDGAQIGRLLVLLVKHAASEDEGANWALQACQLRDAHPTAYMMKADRRYLSAWLWNVGVRKHRACDADAEKVLRNAIQILEHVPTKDEEDGKAQELASRLKDILDASSSP</sequence>
<accession>A0A2R5G8E2</accession>
<dbReference type="InParanoid" id="A0A2R5G8E2"/>
<reference evidence="1 2" key="1">
    <citation type="submission" date="2017-12" db="EMBL/GenBank/DDBJ databases">
        <title>Sequencing, de novo assembly and annotation of complete genome of a new Thraustochytrid species, strain FCC1311.</title>
        <authorList>
            <person name="Sedici K."/>
            <person name="Godart F."/>
            <person name="Aiese Cigliano R."/>
            <person name="Sanseverino W."/>
            <person name="Barakat M."/>
            <person name="Ortet P."/>
            <person name="Marechal E."/>
            <person name="Cagnac O."/>
            <person name="Amato A."/>
        </authorList>
    </citation>
    <scope>NUCLEOTIDE SEQUENCE [LARGE SCALE GENOMIC DNA]</scope>
</reference>
<dbReference type="AlphaFoldDB" id="A0A2R5G8E2"/>
<evidence type="ECO:0000313" key="1">
    <source>
        <dbReference type="EMBL" id="GBG27317.1"/>
    </source>
</evidence>
<organism evidence="1 2">
    <name type="scientific">Hondaea fermentalgiana</name>
    <dbReference type="NCBI Taxonomy" id="2315210"/>
    <lineage>
        <taxon>Eukaryota</taxon>
        <taxon>Sar</taxon>
        <taxon>Stramenopiles</taxon>
        <taxon>Bigyra</taxon>
        <taxon>Labyrinthulomycetes</taxon>
        <taxon>Thraustochytrida</taxon>
        <taxon>Thraustochytriidae</taxon>
        <taxon>Hondaea</taxon>
    </lineage>
</organism>